<evidence type="ECO:0000256" key="4">
    <source>
        <dbReference type="ARBA" id="ARBA00022598"/>
    </source>
</evidence>
<reference evidence="11 12" key="1">
    <citation type="submission" date="2023-07" db="EMBL/GenBank/DDBJ databases">
        <title>Genomic Encyclopedia of Type Strains, Phase IV (KMG-IV): sequencing the most valuable type-strain genomes for metagenomic binning, comparative biology and taxonomic classification.</title>
        <authorList>
            <person name="Goeker M."/>
        </authorList>
    </citation>
    <scope>NUCLEOTIDE SEQUENCE [LARGE SCALE GENOMIC DNA]</scope>
    <source>
        <strain evidence="11 12">DSM 19154</strain>
    </source>
</reference>
<dbReference type="GO" id="GO:0004055">
    <property type="term" value="F:argininosuccinate synthase activity"/>
    <property type="evidence" value="ECO:0007669"/>
    <property type="project" value="UniProtKB-EC"/>
</dbReference>
<feature type="binding site" evidence="8">
    <location>
        <position position="86"/>
    </location>
    <ligand>
        <name>L-citrulline</name>
        <dbReference type="ChEBI" id="CHEBI:57743"/>
    </ligand>
</feature>
<dbReference type="EMBL" id="JAUSUA010000004">
    <property type="protein sequence ID" value="MDQ0208118.1"/>
    <property type="molecule type" value="Genomic_DNA"/>
</dbReference>
<feature type="binding site" evidence="8">
    <location>
        <position position="183"/>
    </location>
    <ligand>
        <name>L-citrulline</name>
        <dbReference type="ChEBI" id="CHEBI:57743"/>
    </ligand>
</feature>
<keyword evidence="5 8" id="KW-0028">Amino-acid biosynthesis</keyword>
<comment type="subunit">
    <text evidence="8">Homotetramer.</text>
</comment>
<organism evidence="11 12">
    <name type="scientific">Alkalicoccobacillus murimartini</name>
    <dbReference type="NCBI Taxonomy" id="171685"/>
    <lineage>
        <taxon>Bacteria</taxon>
        <taxon>Bacillati</taxon>
        <taxon>Bacillota</taxon>
        <taxon>Bacilli</taxon>
        <taxon>Bacillales</taxon>
        <taxon>Bacillaceae</taxon>
        <taxon>Alkalicoccobacillus</taxon>
    </lineage>
</organism>
<dbReference type="PANTHER" id="PTHR11587">
    <property type="entry name" value="ARGININOSUCCINATE SYNTHASE"/>
    <property type="match status" value="1"/>
</dbReference>
<dbReference type="InterPro" id="IPR048268">
    <property type="entry name" value="Arginosuc_syn_C"/>
</dbReference>
<comment type="catalytic activity">
    <reaction evidence="8">
        <text>L-citrulline + L-aspartate + ATP = 2-(N(omega)-L-arginino)succinate + AMP + diphosphate + H(+)</text>
        <dbReference type="Rhea" id="RHEA:10932"/>
        <dbReference type="ChEBI" id="CHEBI:15378"/>
        <dbReference type="ChEBI" id="CHEBI:29991"/>
        <dbReference type="ChEBI" id="CHEBI:30616"/>
        <dbReference type="ChEBI" id="CHEBI:33019"/>
        <dbReference type="ChEBI" id="CHEBI:57472"/>
        <dbReference type="ChEBI" id="CHEBI:57743"/>
        <dbReference type="ChEBI" id="CHEBI:456215"/>
        <dbReference type="EC" id="6.3.4.5"/>
    </reaction>
</comment>
<accession>A0ABT9YJT9</accession>
<comment type="caution">
    <text evidence="8">Lacks conserved residue(s) required for the propagation of feature annotation.</text>
</comment>
<evidence type="ECO:0000313" key="11">
    <source>
        <dbReference type="EMBL" id="MDQ0208118.1"/>
    </source>
</evidence>
<evidence type="ECO:0000259" key="9">
    <source>
        <dbReference type="Pfam" id="PF00764"/>
    </source>
</evidence>
<dbReference type="SUPFAM" id="SSF69864">
    <property type="entry name" value="Argininosuccinate synthetase, C-terminal domain"/>
    <property type="match status" value="1"/>
</dbReference>
<evidence type="ECO:0000256" key="8">
    <source>
        <dbReference type="HAMAP-Rule" id="MF_00005"/>
    </source>
</evidence>
<feature type="binding site" evidence="8">
    <location>
        <position position="116"/>
    </location>
    <ligand>
        <name>ATP</name>
        <dbReference type="ChEBI" id="CHEBI:30616"/>
    </ligand>
</feature>
<dbReference type="Gene3D" id="3.90.1260.10">
    <property type="entry name" value="Argininosuccinate synthetase, chain A, domain 2"/>
    <property type="match status" value="1"/>
</dbReference>
<keyword evidence="4 8" id="KW-0436">Ligase</keyword>
<evidence type="ECO:0000256" key="3">
    <source>
        <dbReference type="ARBA" id="ARBA00022571"/>
    </source>
</evidence>
<dbReference type="InterPro" id="IPR048267">
    <property type="entry name" value="Arginosuc_syn_N"/>
</dbReference>
<keyword evidence="6 8" id="KW-0547">Nucleotide-binding</keyword>
<dbReference type="InterPro" id="IPR014729">
    <property type="entry name" value="Rossmann-like_a/b/a_fold"/>
</dbReference>
<evidence type="ECO:0000259" key="10">
    <source>
        <dbReference type="Pfam" id="PF20979"/>
    </source>
</evidence>
<feature type="binding site" evidence="8">
    <location>
        <position position="271"/>
    </location>
    <ligand>
        <name>L-citrulline</name>
        <dbReference type="ChEBI" id="CHEBI:57743"/>
    </ligand>
</feature>
<evidence type="ECO:0000313" key="12">
    <source>
        <dbReference type="Proteomes" id="UP001225034"/>
    </source>
</evidence>
<evidence type="ECO:0000256" key="6">
    <source>
        <dbReference type="ARBA" id="ARBA00022741"/>
    </source>
</evidence>
<dbReference type="InterPro" id="IPR001518">
    <property type="entry name" value="Arginosuc_synth"/>
</dbReference>
<keyword evidence="12" id="KW-1185">Reference proteome</keyword>
<keyword evidence="8" id="KW-0963">Cytoplasm</keyword>
<feature type="binding site" evidence="8">
    <location>
        <position position="122"/>
    </location>
    <ligand>
        <name>L-citrulline</name>
        <dbReference type="ChEBI" id="CHEBI:57743"/>
    </ligand>
</feature>
<comment type="pathway">
    <text evidence="1 8">Amino-acid biosynthesis; L-arginine biosynthesis; L-arginine from L-ornithine and carbamoyl phosphate: step 2/3.</text>
</comment>
<feature type="binding site" evidence="8">
    <location>
        <position position="174"/>
    </location>
    <ligand>
        <name>L-citrulline</name>
        <dbReference type="ChEBI" id="CHEBI:57743"/>
    </ligand>
</feature>
<dbReference type="NCBIfam" id="TIGR00032">
    <property type="entry name" value="argG"/>
    <property type="match status" value="1"/>
</dbReference>
<dbReference type="InterPro" id="IPR024074">
    <property type="entry name" value="AS_cat/multimer_dom_body"/>
</dbReference>
<dbReference type="InterPro" id="IPR018223">
    <property type="entry name" value="Arginosuc_synth_CS"/>
</dbReference>
<keyword evidence="7 8" id="KW-0067">ATP-binding</keyword>
<dbReference type="EC" id="6.3.4.5" evidence="2 8"/>
<gene>
    <name evidence="8" type="primary">argG</name>
    <name evidence="11" type="ORF">J2S05_002927</name>
</gene>
<feature type="binding site" evidence="8">
    <location>
        <begin position="9"/>
        <end position="17"/>
    </location>
    <ligand>
        <name>ATP</name>
        <dbReference type="ChEBI" id="CHEBI:30616"/>
    </ligand>
</feature>
<feature type="domain" description="Arginosuccinate synthase C-terminal" evidence="10">
    <location>
        <begin position="173"/>
        <end position="390"/>
    </location>
</feature>
<sequence length="404" mass="44642">MSKEKVVLAYSGGLDTSVAVKWLTDKGYDVIAVGLDVGEGKDLEFVKQKALTVGAIQSYTIDAKKEFAEDFVLPALQSHAMYEQKYPLVSALSRPLISKKLVEVAEQTGASAVAHGCTGKGNDQVRFEVSIQALNPDLKVIAPVRDWAWSRDEEIEYAKKHNIPIPIDLDNPYSVDQNLWGRSNECGILEDPWATPPEGAYELTAPLDKTPDVADIIEIGFEKGVPVSIDGVAYPLAELILTLNDVAGKHGVGRIDHVENRLVGIKSREVYECPGAITLLNAHKELEDLTLPKEMAHFKPVVEKKLTELIYEGLWFSPLQPALQAFLKETQKSVTGVVRVKLFKGHAIVEGRKSENSLYNEKLATYTPDDEFDHNAAVGFISLWGLPTKVHSMINKEKKKEVTL</sequence>
<evidence type="ECO:0000256" key="5">
    <source>
        <dbReference type="ARBA" id="ARBA00022605"/>
    </source>
</evidence>
<keyword evidence="3 8" id="KW-0055">Arginine biosynthesis</keyword>
<name>A0ABT9YJT9_9BACI</name>
<evidence type="ECO:0000256" key="2">
    <source>
        <dbReference type="ARBA" id="ARBA00012286"/>
    </source>
</evidence>
<dbReference type="InterPro" id="IPR023434">
    <property type="entry name" value="Arginosuc_synth_type_1_subfam"/>
</dbReference>
<dbReference type="PROSITE" id="PS00565">
    <property type="entry name" value="ARGININOSUCCIN_SYN_2"/>
    <property type="match status" value="1"/>
</dbReference>
<feature type="binding site" evidence="8">
    <location>
        <position position="259"/>
    </location>
    <ligand>
        <name>L-citrulline</name>
        <dbReference type="ChEBI" id="CHEBI:57743"/>
    </ligand>
</feature>
<feature type="binding site" evidence="8">
    <location>
        <position position="122"/>
    </location>
    <ligand>
        <name>L-aspartate</name>
        <dbReference type="ChEBI" id="CHEBI:29991"/>
    </ligand>
</feature>
<proteinExistence type="inferred from homology"/>
<dbReference type="Pfam" id="PF20979">
    <property type="entry name" value="Arginosuc_syn_C"/>
    <property type="match status" value="1"/>
</dbReference>
<dbReference type="Pfam" id="PF00764">
    <property type="entry name" value="Arginosuc_synth"/>
    <property type="match status" value="1"/>
</dbReference>
<dbReference type="NCBIfam" id="NF001770">
    <property type="entry name" value="PRK00509.1"/>
    <property type="match status" value="1"/>
</dbReference>
<comment type="subcellular location">
    <subcellularLocation>
        <location evidence="8">Cytoplasm</location>
    </subcellularLocation>
</comment>
<dbReference type="PROSITE" id="PS00564">
    <property type="entry name" value="ARGININOSUCCIN_SYN_1"/>
    <property type="match status" value="1"/>
</dbReference>
<feature type="binding site" evidence="8">
    <location>
        <position position="126"/>
    </location>
    <ligand>
        <name>L-citrulline</name>
        <dbReference type="ChEBI" id="CHEBI:57743"/>
    </ligand>
</feature>
<evidence type="ECO:0000256" key="1">
    <source>
        <dbReference type="ARBA" id="ARBA00004967"/>
    </source>
</evidence>
<feature type="domain" description="Arginosuccinate synthase-like N-terminal" evidence="9">
    <location>
        <begin position="5"/>
        <end position="164"/>
    </location>
</feature>
<dbReference type="PANTHER" id="PTHR11587:SF2">
    <property type="entry name" value="ARGININOSUCCINATE SYNTHASE"/>
    <property type="match status" value="1"/>
</dbReference>
<comment type="similarity">
    <text evidence="8">Belongs to the argininosuccinate synthase family. Type 1 subfamily.</text>
</comment>
<dbReference type="Gene3D" id="3.40.50.620">
    <property type="entry name" value="HUPs"/>
    <property type="match status" value="1"/>
</dbReference>
<comment type="caution">
    <text evidence="11">The sequence shown here is derived from an EMBL/GenBank/DDBJ whole genome shotgun (WGS) entry which is preliminary data.</text>
</comment>
<dbReference type="RefSeq" id="WP_306983930.1">
    <property type="nucleotide sequence ID" value="NZ_JAUSUA010000004.1"/>
</dbReference>
<protein>
    <recommendedName>
        <fullName evidence="2 8">Argininosuccinate synthase</fullName>
        <ecNumber evidence="2 8">6.3.4.5</ecNumber>
    </recommendedName>
    <alternativeName>
        <fullName evidence="8">Citrulline--aspartate ligase</fullName>
    </alternativeName>
</protein>
<dbReference type="HAMAP" id="MF_00005">
    <property type="entry name" value="Arg_succ_synth_type1"/>
    <property type="match status" value="1"/>
</dbReference>
<dbReference type="SUPFAM" id="SSF52402">
    <property type="entry name" value="Adenine nucleotide alpha hydrolases-like"/>
    <property type="match status" value="1"/>
</dbReference>
<feature type="binding site" evidence="8">
    <location>
        <position position="123"/>
    </location>
    <ligand>
        <name>L-aspartate</name>
        <dbReference type="ChEBI" id="CHEBI:29991"/>
    </ligand>
</feature>
<dbReference type="Gene3D" id="1.20.5.470">
    <property type="entry name" value="Single helix bin"/>
    <property type="match status" value="1"/>
</dbReference>
<feature type="binding site" evidence="8">
    <location>
        <position position="118"/>
    </location>
    <ligand>
        <name>L-aspartate</name>
        <dbReference type="ChEBI" id="CHEBI:29991"/>
    </ligand>
</feature>
<dbReference type="Proteomes" id="UP001225034">
    <property type="component" value="Unassembled WGS sequence"/>
</dbReference>
<evidence type="ECO:0000256" key="7">
    <source>
        <dbReference type="ARBA" id="ARBA00022840"/>
    </source>
</evidence>
<dbReference type="CDD" id="cd01999">
    <property type="entry name" value="ASS"/>
    <property type="match status" value="1"/>
</dbReference>